<dbReference type="Proteomes" id="UP001518989">
    <property type="component" value="Unassembled WGS sequence"/>
</dbReference>
<evidence type="ECO:0000313" key="4">
    <source>
        <dbReference type="EMBL" id="MBO1079118.1"/>
    </source>
</evidence>
<gene>
    <name evidence="2 4" type="primary">rsfS</name>
    <name evidence="4" type="ORF">IAI61_08755</name>
</gene>
<evidence type="ECO:0000313" key="5">
    <source>
        <dbReference type="Proteomes" id="UP001518989"/>
    </source>
</evidence>
<comment type="similarity">
    <text evidence="1 2">Belongs to the Iojap/RsfS family.</text>
</comment>
<dbReference type="PANTHER" id="PTHR21043">
    <property type="entry name" value="IOJAP SUPERFAMILY ORTHOLOG"/>
    <property type="match status" value="1"/>
</dbReference>
<name>A0ABS3KNT3_9PROT</name>
<comment type="function">
    <text evidence="2">Functions as a ribosomal silencing factor. Interacts with ribosomal protein uL14 (rplN), blocking formation of intersubunit bridge B8. Prevents association of the 30S and 50S ribosomal subunits and the formation of functional ribosomes, thus repressing translation.</text>
</comment>
<organism evidence="4 5">
    <name type="scientific">Roseomonas haemaphysalidis</name>
    <dbReference type="NCBI Taxonomy" id="2768162"/>
    <lineage>
        <taxon>Bacteria</taxon>
        <taxon>Pseudomonadati</taxon>
        <taxon>Pseudomonadota</taxon>
        <taxon>Alphaproteobacteria</taxon>
        <taxon>Acetobacterales</taxon>
        <taxon>Roseomonadaceae</taxon>
        <taxon>Roseomonas</taxon>
    </lineage>
</organism>
<feature type="compositionally biased region" description="Basic residues" evidence="3">
    <location>
        <begin position="32"/>
        <end position="43"/>
    </location>
</feature>
<feature type="region of interest" description="Disordered" evidence="3">
    <location>
        <begin position="152"/>
        <end position="217"/>
    </location>
</feature>
<reference evidence="4 5" key="1">
    <citation type="submission" date="2020-09" db="EMBL/GenBank/DDBJ databases">
        <title>Roseomonas.</title>
        <authorList>
            <person name="Zhu W."/>
        </authorList>
    </citation>
    <scope>NUCLEOTIDE SEQUENCE [LARGE SCALE GENOMIC DNA]</scope>
    <source>
        <strain evidence="4 5">573</strain>
    </source>
</reference>
<evidence type="ECO:0000256" key="2">
    <source>
        <dbReference type="HAMAP-Rule" id="MF_01477"/>
    </source>
</evidence>
<sequence>MPKAQAEAAARARSAAESRAARTENMEAAKPAKLKKAKGKVPRQKLSPPEIDRLVAAAVASLEDDKAEDIQVLDVATRASFADRMIIATGLVERQINAMAAKVEKALYELGSKRIRTEASPDWVLLDAGDLLIHLFRPEARANYRLEKMWGPDSPTDGPLDEDAPIAAPVASDFDDEPEQSDDEDLSGEFEDDVIDLSDDGIHIEDENIAPGDEDAN</sequence>
<dbReference type="PANTHER" id="PTHR21043:SF0">
    <property type="entry name" value="MITOCHONDRIAL ASSEMBLY OF RIBOSOMAL LARGE SUBUNIT PROTEIN 1"/>
    <property type="match status" value="1"/>
</dbReference>
<keyword evidence="2" id="KW-0810">Translation regulation</keyword>
<dbReference type="InterPro" id="IPR043519">
    <property type="entry name" value="NT_sf"/>
</dbReference>
<protein>
    <recommendedName>
        <fullName evidence="2">Ribosomal silencing factor RsfS</fullName>
    </recommendedName>
</protein>
<comment type="subcellular location">
    <subcellularLocation>
        <location evidence="2">Cytoplasm</location>
    </subcellularLocation>
</comment>
<dbReference type="Pfam" id="PF02410">
    <property type="entry name" value="RsfS"/>
    <property type="match status" value="1"/>
</dbReference>
<comment type="caution">
    <text evidence="4">The sequence shown here is derived from an EMBL/GenBank/DDBJ whole genome shotgun (WGS) entry which is preliminary data.</text>
</comment>
<feature type="compositionally biased region" description="Low complexity" evidence="3">
    <location>
        <begin position="1"/>
        <end position="13"/>
    </location>
</feature>
<evidence type="ECO:0000256" key="1">
    <source>
        <dbReference type="ARBA" id="ARBA00010574"/>
    </source>
</evidence>
<dbReference type="Gene3D" id="3.30.460.10">
    <property type="entry name" value="Beta Polymerase, domain 2"/>
    <property type="match status" value="1"/>
</dbReference>
<evidence type="ECO:0000256" key="3">
    <source>
        <dbReference type="SAM" id="MobiDB-lite"/>
    </source>
</evidence>
<feature type="compositionally biased region" description="Acidic residues" evidence="3">
    <location>
        <begin position="173"/>
        <end position="199"/>
    </location>
</feature>
<dbReference type="SUPFAM" id="SSF81301">
    <property type="entry name" value="Nucleotidyltransferase"/>
    <property type="match status" value="1"/>
</dbReference>
<accession>A0ABS3KNT3</accession>
<comment type="subunit">
    <text evidence="2">Interacts with ribosomal protein uL14 (rplN).</text>
</comment>
<dbReference type="EMBL" id="JACTNG010000004">
    <property type="protein sequence ID" value="MBO1079118.1"/>
    <property type="molecule type" value="Genomic_DNA"/>
</dbReference>
<dbReference type="HAMAP" id="MF_01477">
    <property type="entry name" value="Iojap_RsfS"/>
    <property type="match status" value="1"/>
</dbReference>
<feature type="compositionally biased region" description="Basic and acidic residues" evidence="3">
    <location>
        <begin position="14"/>
        <end position="27"/>
    </location>
</feature>
<proteinExistence type="inferred from homology"/>
<keyword evidence="5" id="KW-1185">Reference proteome</keyword>
<dbReference type="InterPro" id="IPR004394">
    <property type="entry name" value="Iojap/RsfS/C7orf30"/>
</dbReference>
<keyword evidence="2" id="KW-0963">Cytoplasm</keyword>
<dbReference type="NCBIfam" id="TIGR00090">
    <property type="entry name" value="rsfS_iojap_ybeB"/>
    <property type="match status" value="1"/>
</dbReference>
<keyword evidence="2" id="KW-0678">Repressor</keyword>
<feature type="region of interest" description="Disordered" evidence="3">
    <location>
        <begin position="1"/>
        <end position="46"/>
    </location>
</feature>